<dbReference type="Proteomes" id="UP001364890">
    <property type="component" value="Unassembled WGS sequence"/>
</dbReference>
<keyword evidence="2" id="KW-1185">Reference proteome</keyword>
<evidence type="ECO:0000313" key="2">
    <source>
        <dbReference type="Proteomes" id="UP001364890"/>
    </source>
</evidence>
<reference evidence="1 2" key="1">
    <citation type="submission" date="2024-01" db="EMBL/GenBank/DDBJ databases">
        <title>Seven novel Bacillus-like species.</title>
        <authorList>
            <person name="Liu G."/>
        </authorList>
    </citation>
    <scope>NUCLEOTIDE SEQUENCE [LARGE SCALE GENOMIC DNA]</scope>
    <source>
        <strain evidence="1 2">FJAT-51614</strain>
    </source>
</reference>
<evidence type="ECO:0008006" key="3">
    <source>
        <dbReference type="Google" id="ProtNLM"/>
    </source>
</evidence>
<name>A0ABU8FBM2_9BACI</name>
<proteinExistence type="predicted"/>
<sequence>MDEIRGMGLNAMLILVLKDNISRHFYESLGGRKIDSIEVDIRG</sequence>
<gene>
    <name evidence="1" type="ORF">WAX74_18625</name>
</gene>
<comment type="caution">
    <text evidence="1">The sequence shown here is derived from an EMBL/GenBank/DDBJ whole genome shotgun (WGS) entry which is preliminary data.</text>
</comment>
<evidence type="ECO:0000313" key="1">
    <source>
        <dbReference type="EMBL" id="MEI4771642.1"/>
    </source>
</evidence>
<organism evidence="1 2">
    <name type="scientific">Psychrobacillus mangrovi</name>
    <dbReference type="NCBI Taxonomy" id="3117745"/>
    <lineage>
        <taxon>Bacteria</taxon>
        <taxon>Bacillati</taxon>
        <taxon>Bacillota</taxon>
        <taxon>Bacilli</taxon>
        <taxon>Bacillales</taxon>
        <taxon>Bacillaceae</taxon>
        <taxon>Psychrobacillus</taxon>
    </lineage>
</organism>
<accession>A0ABU8FBM2</accession>
<protein>
    <recommendedName>
        <fullName evidence="3">N-acetyltransferase domain-containing protein</fullName>
    </recommendedName>
</protein>
<dbReference type="RefSeq" id="WP_336499223.1">
    <property type="nucleotide sequence ID" value="NZ_JBAWSY010000024.1"/>
</dbReference>
<dbReference type="EMBL" id="JBAWSY010000024">
    <property type="protein sequence ID" value="MEI4771642.1"/>
    <property type="molecule type" value="Genomic_DNA"/>
</dbReference>